<feature type="transmembrane region" description="Helical" evidence="1">
    <location>
        <begin position="407"/>
        <end position="426"/>
    </location>
</feature>
<evidence type="ECO:0000313" key="3">
    <source>
        <dbReference type="EMBL" id="GAC12931.1"/>
    </source>
</evidence>
<feature type="domain" description="YdbS-like PH" evidence="2">
    <location>
        <begin position="428"/>
        <end position="503"/>
    </location>
</feature>
<dbReference type="AlphaFoldDB" id="K6XMN2"/>
<dbReference type="eggNOG" id="COG3428">
    <property type="taxonomic scope" value="Bacteria"/>
</dbReference>
<dbReference type="RefSeq" id="WP_008842751.1">
    <property type="nucleotide sequence ID" value="NZ_BAEN01000011.1"/>
</dbReference>
<feature type="transmembrane region" description="Helical" evidence="1">
    <location>
        <begin position="195"/>
        <end position="216"/>
    </location>
</feature>
<feature type="transmembrane region" description="Helical" evidence="1">
    <location>
        <begin position="21"/>
        <end position="46"/>
    </location>
</feature>
<dbReference type="InterPro" id="IPR005182">
    <property type="entry name" value="YdbS-like_PH"/>
</dbReference>
<dbReference type="STRING" id="1127673.GLIP_0281"/>
<dbReference type="EMBL" id="BAEN01000011">
    <property type="protein sequence ID" value="GAC12931.1"/>
    <property type="molecule type" value="Genomic_DNA"/>
</dbReference>
<evidence type="ECO:0000313" key="4">
    <source>
        <dbReference type="Proteomes" id="UP000006334"/>
    </source>
</evidence>
<keyword evidence="1" id="KW-0472">Membrane</keyword>
<proteinExistence type="predicted"/>
<accession>K6XMN2</accession>
<dbReference type="Pfam" id="PF03703">
    <property type="entry name" value="bPH_2"/>
    <property type="match status" value="2"/>
</dbReference>
<dbReference type="OrthoDB" id="155986at2"/>
<feature type="transmembrane region" description="Helical" evidence="1">
    <location>
        <begin position="382"/>
        <end position="401"/>
    </location>
</feature>
<protein>
    <recommendedName>
        <fullName evidence="2">YdbS-like PH domain-containing protein</fullName>
    </recommendedName>
</protein>
<keyword evidence="1" id="KW-1133">Transmembrane helix</keyword>
<dbReference type="PANTHER" id="PTHR34473">
    <property type="entry name" value="UPF0699 TRANSMEMBRANE PROTEIN YDBS"/>
    <property type="match status" value="1"/>
</dbReference>
<feature type="transmembrane region" description="Helical" evidence="1">
    <location>
        <begin position="244"/>
        <end position="276"/>
    </location>
</feature>
<gene>
    <name evidence="3" type="ORF">GLIP_0281</name>
</gene>
<keyword evidence="1" id="KW-0812">Transmembrane</keyword>
<evidence type="ECO:0000256" key="1">
    <source>
        <dbReference type="SAM" id="Phobius"/>
    </source>
</evidence>
<sequence length="516" mass="58657">MDKDLLAPEASNNHWQRLSPIAVLYFVASGIKTAANNAIYLLPALAVSYSTAKESPQLWIPIVIAVLCLISLTSFLQYAFYSFRLANENIEIRSGVFSKTYINLPFTRIQNVTIERPLYYRFTNTCCLQLDTAGSAKQEAKIVALPVDYAERLKHSILLKEKPATSKSATDCASESLAQNAQAEYVLNTRSIKDLVIHGITNNRVWIIIGAMAPFYDDVARSLAGFAERAGIDYQHYFDSQSQAFWQVGLAIISLIFVAMLSVTLLSVIGSIVLFYDYSLAKTDDRYIRRSGLFTKQEVTIKRSRLQVIAQKQDWLDVILGRINLELKQNSSGIQQTNELQDNQNKILVPSVTHSEADIIIRDAFSDNNLGKISFNAISPRFILRQCLWLIPLNLLFSLMAYFKSGLMGILLIQIICSFIICLIYIRWKRWGYASDNEYIYIRKGLFGVDHYCFPKFKVQQTQFIQSRMMLKQGLASINVIMASGALRIPFMRQHDAKSILENVLFTVSFKRKSWM</sequence>
<dbReference type="PIRSF" id="PIRSF026631">
    <property type="entry name" value="UCP026631"/>
    <property type="match status" value="1"/>
</dbReference>
<feature type="transmembrane region" description="Helical" evidence="1">
    <location>
        <begin position="58"/>
        <end position="81"/>
    </location>
</feature>
<feature type="domain" description="YdbS-like PH" evidence="2">
    <location>
        <begin position="78"/>
        <end position="156"/>
    </location>
</feature>
<dbReference type="Proteomes" id="UP000006334">
    <property type="component" value="Unassembled WGS sequence"/>
</dbReference>
<comment type="caution">
    <text evidence="3">The sequence shown here is derived from an EMBL/GenBank/DDBJ whole genome shotgun (WGS) entry which is preliminary data.</text>
</comment>
<evidence type="ECO:0000259" key="2">
    <source>
        <dbReference type="Pfam" id="PF03703"/>
    </source>
</evidence>
<keyword evidence="4" id="KW-1185">Reference proteome</keyword>
<reference evidence="3 4" key="1">
    <citation type="journal article" date="2017" name="Antonie Van Leeuwenhoek">
        <title>Rhizobium rhizosphaerae sp. nov., a novel species isolated from rice rhizosphere.</title>
        <authorList>
            <person name="Zhao J.J."/>
            <person name="Zhang J."/>
            <person name="Zhang R.J."/>
            <person name="Zhang C.W."/>
            <person name="Yin H.Q."/>
            <person name="Zhang X.X."/>
        </authorList>
    </citation>
    <scope>NUCLEOTIDE SEQUENCE [LARGE SCALE GENOMIC DNA]</scope>
    <source>
        <strain evidence="3 4">E3</strain>
    </source>
</reference>
<dbReference type="PANTHER" id="PTHR34473:SF2">
    <property type="entry name" value="UPF0699 TRANSMEMBRANE PROTEIN YDBT"/>
    <property type="match status" value="1"/>
</dbReference>
<organism evidence="3 4">
    <name type="scientific">Aliiglaciecola lipolytica E3</name>
    <dbReference type="NCBI Taxonomy" id="1127673"/>
    <lineage>
        <taxon>Bacteria</taxon>
        <taxon>Pseudomonadati</taxon>
        <taxon>Pseudomonadota</taxon>
        <taxon>Gammaproteobacteria</taxon>
        <taxon>Alteromonadales</taxon>
        <taxon>Alteromonadaceae</taxon>
        <taxon>Aliiglaciecola</taxon>
    </lineage>
</organism>
<name>K6XMN2_9ALTE</name>
<dbReference type="InterPro" id="IPR014529">
    <property type="entry name" value="UCP026631"/>
</dbReference>